<evidence type="ECO:0000259" key="1">
    <source>
        <dbReference type="PROSITE" id="PS50053"/>
    </source>
</evidence>
<evidence type="ECO:0000313" key="2">
    <source>
        <dbReference type="EMBL" id="KAL3069365.1"/>
    </source>
</evidence>
<dbReference type="InterPro" id="IPR000626">
    <property type="entry name" value="Ubiquitin-like_dom"/>
</dbReference>
<protein>
    <recommendedName>
        <fullName evidence="1">Ubiquitin-like domain-containing protein</fullName>
    </recommendedName>
</protein>
<feature type="domain" description="Ubiquitin-like" evidence="1">
    <location>
        <begin position="85"/>
        <end position="157"/>
    </location>
</feature>
<dbReference type="AlphaFoldDB" id="A0ABD2HVC9"/>
<gene>
    <name evidence="2" type="ORF">niasHS_018090</name>
</gene>
<dbReference type="SUPFAM" id="SSF54236">
    <property type="entry name" value="Ubiquitin-like"/>
    <property type="match status" value="5"/>
</dbReference>
<dbReference type="SMART" id="SM00213">
    <property type="entry name" value="UBQ"/>
    <property type="match status" value="3"/>
</dbReference>
<organism evidence="2 3">
    <name type="scientific">Heterodera schachtii</name>
    <name type="common">Sugarbeet cyst nematode worm</name>
    <name type="synonym">Tylenchus schachtii</name>
    <dbReference type="NCBI Taxonomy" id="97005"/>
    <lineage>
        <taxon>Eukaryota</taxon>
        <taxon>Metazoa</taxon>
        <taxon>Ecdysozoa</taxon>
        <taxon>Nematoda</taxon>
        <taxon>Chromadorea</taxon>
        <taxon>Rhabditida</taxon>
        <taxon>Tylenchina</taxon>
        <taxon>Tylenchomorpha</taxon>
        <taxon>Tylenchoidea</taxon>
        <taxon>Heteroderidae</taxon>
        <taxon>Heteroderinae</taxon>
        <taxon>Heterodera</taxon>
    </lineage>
</organism>
<reference evidence="2 3" key="1">
    <citation type="submission" date="2024-10" db="EMBL/GenBank/DDBJ databases">
        <authorList>
            <person name="Kim D."/>
        </authorList>
    </citation>
    <scope>NUCLEOTIDE SEQUENCE [LARGE SCALE GENOMIC DNA]</scope>
    <source>
        <strain evidence="2">Taebaek</strain>
    </source>
</reference>
<proteinExistence type="predicted"/>
<name>A0ABD2HVC9_HETSC</name>
<dbReference type="PROSITE" id="PS50053">
    <property type="entry name" value="UBIQUITIN_2"/>
    <property type="match status" value="2"/>
</dbReference>
<dbReference type="EMBL" id="JBICCN010000429">
    <property type="protein sequence ID" value="KAL3069365.1"/>
    <property type="molecule type" value="Genomic_DNA"/>
</dbReference>
<dbReference type="InterPro" id="IPR029071">
    <property type="entry name" value="Ubiquitin-like_domsf"/>
</dbReference>
<accession>A0ABD2HVC9</accession>
<feature type="domain" description="Ubiquitin-like" evidence="1">
    <location>
        <begin position="178"/>
        <end position="256"/>
    </location>
</feature>
<dbReference type="Proteomes" id="UP001620645">
    <property type="component" value="Unassembled WGS sequence"/>
</dbReference>
<sequence>MVTLMMPSFSDGMENQAKYDHKEFPVVVNEKDNMETEEIKEIENTTIQTEILTTKCYYRPIKSVTGVFSSSSSSSSSTEADASNFHIHVNYGSKQTIVRVKGTDTVEDLKKKIATIDELGNIPIQKQVLFNENTENVLAYEKTMDEYGIGEGDTIYLEVVTKDKSIPPSSSAVFVNGYDFYIRVRYGSKWITVWVKGTDTVEDLKKNIATIDELGNIPIQKQVLTAKITWNLWIDLTDDQKTIDKYGISEGQNLLVSWDEFKFYVEYKEKMYPIKVNAMTATLKELKKKMAEITGIPTEMQTISHYKYGQCDVDNARLIDFVKEDMPFLIMSDGSGITVWWQNRDVFVIYVNGTDTVATVKQKIRSINKGRHNSELNGVIKLSKCDCLCEFAKALADEKTMDEHGIGEGITIYMTIESSPSSSSASVANGSEFHIHVQCGSNRYTVWVKGTDTVQIMKDRFGDKFIKHQSGADIHLVDNGKTMDEYGIKEGDTIKPVP</sequence>
<keyword evidence="3" id="KW-1185">Reference proteome</keyword>
<dbReference type="PANTHER" id="PTHR10621:SF0">
    <property type="entry name" value="UV EXCISION REPAIR PROTEIN RAD23"/>
    <property type="match status" value="1"/>
</dbReference>
<dbReference type="CDD" id="cd17039">
    <property type="entry name" value="Ubl_ubiquitin_like"/>
    <property type="match status" value="2"/>
</dbReference>
<dbReference type="Gene3D" id="3.10.20.90">
    <property type="entry name" value="Phosphatidylinositol 3-kinase Catalytic Subunit, Chain A, domain 1"/>
    <property type="match status" value="3"/>
</dbReference>
<dbReference type="PANTHER" id="PTHR10621">
    <property type="entry name" value="UV EXCISION REPAIR PROTEIN RAD23"/>
    <property type="match status" value="1"/>
</dbReference>
<dbReference type="Pfam" id="PF00240">
    <property type="entry name" value="ubiquitin"/>
    <property type="match status" value="1"/>
</dbReference>
<comment type="caution">
    <text evidence="2">The sequence shown here is derived from an EMBL/GenBank/DDBJ whole genome shotgun (WGS) entry which is preliminary data.</text>
</comment>
<dbReference type="Pfam" id="PF14560">
    <property type="entry name" value="Ubiquitin_2"/>
    <property type="match status" value="1"/>
</dbReference>
<evidence type="ECO:0000313" key="3">
    <source>
        <dbReference type="Proteomes" id="UP001620645"/>
    </source>
</evidence>